<name>A0A1V6N5E8_PENPO</name>
<organism evidence="1 2">
    <name type="scientific">Penicillium polonicum</name>
    <dbReference type="NCBI Taxonomy" id="60169"/>
    <lineage>
        <taxon>Eukaryota</taxon>
        <taxon>Fungi</taxon>
        <taxon>Dikarya</taxon>
        <taxon>Ascomycota</taxon>
        <taxon>Pezizomycotina</taxon>
        <taxon>Eurotiomycetes</taxon>
        <taxon>Eurotiomycetidae</taxon>
        <taxon>Eurotiales</taxon>
        <taxon>Aspergillaceae</taxon>
        <taxon>Penicillium</taxon>
    </lineage>
</organism>
<accession>A0A1V6N5E8</accession>
<dbReference type="EMBL" id="MDYM01000040">
    <property type="protein sequence ID" value="OQD59940.1"/>
    <property type="molecule type" value="Genomic_DNA"/>
</dbReference>
<protein>
    <submittedName>
        <fullName evidence="1">Uncharacterized protein</fullName>
    </submittedName>
</protein>
<gene>
    <name evidence="1" type="ORF">PENPOL_c040G02011</name>
</gene>
<evidence type="ECO:0000313" key="2">
    <source>
        <dbReference type="Proteomes" id="UP000191408"/>
    </source>
</evidence>
<sequence length="11" mass="1283">MHAEHADCDRV</sequence>
<evidence type="ECO:0000313" key="1">
    <source>
        <dbReference type="EMBL" id="OQD59940.1"/>
    </source>
</evidence>
<reference evidence="2" key="1">
    <citation type="journal article" date="2017" name="Nat. Microbiol.">
        <title>Global analysis of biosynthetic gene clusters reveals vast potential of secondary metabolite production in Penicillium species.</title>
        <authorList>
            <person name="Nielsen J.C."/>
            <person name="Grijseels S."/>
            <person name="Prigent S."/>
            <person name="Ji B."/>
            <person name="Dainat J."/>
            <person name="Nielsen K.F."/>
            <person name="Frisvad J.C."/>
            <person name="Workman M."/>
            <person name="Nielsen J."/>
        </authorList>
    </citation>
    <scope>NUCLEOTIDE SEQUENCE [LARGE SCALE GENOMIC DNA]</scope>
    <source>
        <strain evidence="2">IBT 4502</strain>
    </source>
</reference>
<keyword evidence="2" id="KW-1185">Reference proteome</keyword>
<proteinExistence type="predicted"/>
<comment type="caution">
    <text evidence="1">The sequence shown here is derived from an EMBL/GenBank/DDBJ whole genome shotgun (WGS) entry which is preliminary data.</text>
</comment>
<dbReference type="Proteomes" id="UP000191408">
    <property type="component" value="Unassembled WGS sequence"/>
</dbReference>